<dbReference type="Proteomes" id="UP000828251">
    <property type="component" value="Unassembled WGS sequence"/>
</dbReference>
<comment type="caution">
    <text evidence="1">The sequence shown here is derived from an EMBL/GenBank/DDBJ whole genome shotgun (WGS) entry which is preliminary data.</text>
</comment>
<keyword evidence="2" id="KW-1185">Reference proteome</keyword>
<accession>A0A9D3ZK06</accession>
<protein>
    <submittedName>
        <fullName evidence="1">Uncharacterized protein</fullName>
    </submittedName>
</protein>
<dbReference type="EMBL" id="JAIQCV010000012">
    <property type="protein sequence ID" value="KAH1040049.1"/>
    <property type="molecule type" value="Genomic_DNA"/>
</dbReference>
<dbReference type="AlphaFoldDB" id="A0A9D3ZK06"/>
<gene>
    <name evidence="1" type="ORF">J1N35_041792</name>
</gene>
<evidence type="ECO:0000313" key="1">
    <source>
        <dbReference type="EMBL" id="KAH1040049.1"/>
    </source>
</evidence>
<evidence type="ECO:0000313" key="2">
    <source>
        <dbReference type="Proteomes" id="UP000828251"/>
    </source>
</evidence>
<organism evidence="1 2">
    <name type="scientific">Gossypium stocksii</name>
    <dbReference type="NCBI Taxonomy" id="47602"/>
    <lineage>
        <taxon>Eukaryota</taxon>
        <taxon>Viridiplantae</taxon>
        <taxon>Streptophyta</taxon>
        <taxon>Embryophyta</taxon>
        <taxon>Tracheophyta</taxon>
        <taxon>Spermatophyta</taxon>
        <taxon>Magnoliopsida</taxon>
        <taxon>eudicotyledons</taxon>
        <taxon>Gunneridae</taxon>
        <taxon>Pentapetalae</taxon>
        <taxon>rosids</taxon>
        <taxon>malvids</taxon>
        <taxon>Malvales</taxon>
        <taxon>Malvaceae</taxon>
        <taxon>Malvoideae</taxon>
        <taxon>Gossypium</taxon>
    </lineage>
</organism>
<name>A0A9D3ZK06_9ROSI</name>
<proteinExistence type="predicted"/>
<reference evidence="1 2" key="1">
    <citation type="journal article" date="2021" name="Plant Biotechnol. J.">
        <title>Multi-omics assisted identification of the key and species-specific regulatory components of drought-tolerant mechanisms in Gossypium stocksii.</title>
        <authorList>
            <person name="Yu D."/>
            <person name="Ke L."/>
            <person name="Zhang D."/>
            <person name="Wu Y."/>
            <person name="Sun Y."/>
            <person name="Mei J."/>
            <person name="Sun J."/>
            <person name="Sun Y."/>
        </authorList>
    </citation>
    <scope>NUCLEOTIDE SEQUENCE [LARGE SCALE GENOMIC DNA]</scope>
    <source>
        <strain evidence="2">cv. E1</strain>
        <tissue evidence="1">Leaf</tissue>
    </source>
</reference>
<sequence>MLNEDYRWLEGPFLFNTDGTSMFSGIMEAAMRGKDLILCMILMVIENVPMDECVELDSIEVETEVPDIIVEQQDLNFSCQRGIEDGELSKVLRLLRKFPTLVREIDKNALETTKMVSIPSHVCPVVEAPILIPIVLEFYSNLEIARQAWVYAKHANVDICAFAICYYYGILFYEEDDLLSLDLNRLLM</sequence>